<reference evidence="2 3" key="1">
    <citation type="submission" date="2020-06" db="EMBL/GenBank/DDBJ databases">
        <title>Description of novel acetic acid bacteria.</title>
        <authorList>
            <person name="Sombolestani A."/>
        </authorList>
    </citation>
    <scope>NUCLEOTIDE SEQUENCE [LARGE SCALE GENOMIC DNA]</scope>
    <source>
        <strain evidence="2 3">LMG 25</strain>
    </source>
</reference>
<feature type="transmembrane region" description="Helical" evidence="1">
    <location>
        <begin position="217"/>
        <end position="234"/>
    </location>
</feature>
<keyword evidence="1" id="KW-0812">Transmembrane</keyword>
<evidence type="ECO:0000313" key="2">
    <source>
        <dbReference type="EMBL" id="NVN36400.1"/>
    </source>
</evidence>
<feature type="transmembrane region" description="Helical" evidence="1">
    <location>
        <begin position="142"/>
        <end position="162"/>
    </location>
</feature>
<protein>
    <recommendedName>
        <fullName evidence="4">Glycosyltransferase RgtA/B/C/D-like domain-containing protein</fullName>
    </recommendedName>
</protein>
<feature type="transmembrane region" description="Helical" evidence="1">
    <location>
        <begin position="174"/>
        <end position="205"/>
    </location>
</feature>
<feature type="transmembrane region" description="Helical" evidence="1">
    <location>
        <begin position="379"/>
        <end position="398"/>
    </location>
</feature>
<gene>
    <name evidence="2" type="ORF">HUK81_05505</name>
</gene>
<dbReference type="EMBL" id="JABXXS010000008">
    <property type="protein sequence ID" value="NVN36400.1"/>
    <property type="molecule type" value="Genomic_DNA"/>
</dbReference>
<keyword evidence="1" id="KW-0472">Membrane</keyword>
<feature type="transmembrane region" description="Helical" evidence="1">
    <location>
        <begin position="287"/>
        <end position="305"/>
    </location>
</feature>
<feature type="transmembrane region" description="Helical" evidence="1">
    <location>
        <begin position="255"/>
        <end position="275"/>
    </location>
</feature>
<keyword evidence="1" id="KW-1133">Transmembrane helix</keyword>
<organism evidence="2 3">
    <name type="scientific">Komagataeibacter swingsii</name>
    <dbReference type="NCBI Taxonomy" id="215220"/>
    <lineage>
        <taxon>Bacteria</taxon>
        <taxon>Pseudomonadati</taxon>
        <taxon>Pseudomonadota</taxon>
        <taxon>Alphaproteobacteria</taxon>
        <taxon>Acetobacterales</taxon>
        <taxon>Acetobacteraceae</taxon>
        <taxon>Komagataeibacter</taxon>
    </lineage>
</organism>
<proteinExistence type="predicted"/>
<feature type="transmembrane region" description="Helical" evidence="1">
    <location>
        <begin position="112"/>
        <end position="130"/>
    </location>
</feature>
<sequence length="554" mass="61572">MRMGRKYISFVLIFFLSFLGGSLCYHFGLRFLPDSDQVNALFEAQDMVQGNILLKGWVNSPDNFWLIDLLGMVVLLKVIPDPVTVLHVLPALWWGGIVAVACCLARGGMRSQSWLCLLPVMAFIAVVPLYEQAALAFITYTPYHIGTMFVALLGVMAAGRVMEGTGGKGAQCCLFLLASIIFISDPFAVCCFVMPACLVSLWRVWTGSNPAEGVRCFVLLVLAGVVAMAIKTGIRMEGGFHSLHAPARFQPLPELPQHLLFSLMSVLDLFGVNFWGRTIAGHANHNALTDMVRLLPFALITVYVWRYARTRLGEIRRNRSFSGDDPVSDILVLGSIMDAVAASTLNFNIPGEDIIRYFLPVLLFMPIVYARSGKVKETGGIFLGAIVCSLLACLLTWYPRPDQEDIDPYQVGHQLDVRPLVAILRQQHLTQGYTDYWHGSLTTFVSGGTARLRAVTVNTDVSSMPPGTCALEARPWLSKRDWYLPQSLQGSDRIFFLAYLQSPQNDEHLSQASVIKNLGKPDQVVPVDEELSLLVYDRQRVLSCDGLFEWEKKK</sequence>
<dbReference type="Proteomes" id="UP000522590">
    <property type="component" value="Unassembled WGS sequence"/>
</dbReference>
<evidence type="ECO:0000256" key="1">
    <source>
        <dbReference type="SAM" id="Phobius"/>
    </source>
</evidence>
<name>A0A850P140_9PROT</name>
<dbReference type="AlphaFoldDB" id="A0A850P140"/>
<accession>A0A850P140</accession>
<evidence type="ECO:0000313" key="3">
    <source>
        <dbReference type="Proteomes" id="UP000522590"/>
    </source>
</evidence>
<feature type="transmembrane region" description="Helical" evidence="1">
    <location>
        <begin position="85"/>
        <end position="105"/>
    </location>
</feature>
<evidence type="ECO:0008006" key="4">
    <source>
        <dbReference type="Google" id="ProtNLM"/>
    </source>
</evidence>
<comment type="caution">
    <text evidence="2">The sequence shown here is derived from an EMBL/GenBank/DDBJ whole genome shotgun (WGS) entry which is preliminary data.</text>
</comment>